<protein>
    <recommendedName>
        <fullName evidence="1">DnaT DNA-binding domain-containing protein</fullName>
    </recommendedName>
</protein>
<dbReference type="OrthoDB" id="5591714at2"/>
<evidence type="ECO:0000313" key="3">
    <source>
        <dbReference type="Proteomes" id="UP000184520"/>
    </source>
</evidence>
<name>A0A1M5FN64_9ALTE</name>
<gene>
    <name evidence="2" type="ORF">SAMN05216361_0918</name>
</gene>
<dbReference type="Gene3D" id="1.10.8.1180">
    <property type="match status" value="1"/>
</dbReference>
<dbReference type="AlphaFoldDB" id="A0A1M5FN64"/>
<feature type="domain" description="DnaT DNA-binding" evidence="1">
    <location>
        <begin position="114"/>
        <end position="183"/>
    </location>
</feature>
<reference evidence="3" key="1">
    <citation type="submission" date="2016-11" db="EMBL/GenBank/DDBJ databases">
        <authorList>
            <person name="Varghese N."/>
            <person name="Submissions S."/>
        </authorList>
    </citation>
    <scope>NUCLEOTIDE SEQUENCE [LARGE SCALE GENOMIC DNA]</scope>
    <source>
        <strain evidence="3">CGMCC 1.8995</strain>
    </source>
</reference>
<evidence type="ECO:0000259" key="1">
    <source>
        <dbReference type="Pfam" id="PF17948"/>
    </source>
</evidence>
<evidence type="ECO:0000313" key="2">
    <source>
        <dbReference type="EMBL" id="SHF92933.1"/>
    </source>
</evidence>
<organism evidence="2 3">
    <name type="scientific">Marisediminitalea aggregata</name>
    <dbReference type="NCBI Taxonomy" id="634436"/>
    <lineage>
        <taxon>Bacteria</taxon>
        <taxon>Pseudomonadati</taxon>
        <taxon>Pseudomonadota</taxon>
        <taxon>Gammaproteobacteria</taxon>
        <taxon>Alteromonadales</taxon>
        <taxon>Alteromonadaceae</taxon>
        <taxon>Marisediminitalea</taxon>
    </lineage>
</organism>
<dbReference type="STRING" id="634436.SAMN05216361_0918"/>
<keyword evidence="3" id="KW-1185">Reference proteome</keyword>
<dbReference type="InterPro" id="IPR040480">
    <property type="entry name" value="DnaT_DNA_bind"/>
</dbReference>
<dbReference type="EMBL" id="FQWD01000001">
    <property type="protein sequence ID" value="SHF92933.1"/>
    <property type="molecule type" value="Genomic_DNA"/>
</dbReference>
<sequence length="219" mass="24552">MYTQAELNALTSPLSNDARVLYCLGLRPTVNTNTMVSAPLQYKSLLTLVNGNSNDGPFTRGRDINQLIEQLAQAGLVSLPESLSFEASLNGERLLLPLTHEQPEYASLHQQRHAMHANWQPQTNVFNELANLIGLIDTHYEQEDTGEFVAYWLGRPEVVLSAYQWTQKFVHSLKTRRTAKGYQAVKKVGNQIVKVEAGIEADDNARKLVAKYANKSNNR</sequence>
<dbReference type="Proteomes" id="UP000184520">
    <property type="component" value="Unassembled WGS sequence"/>
</dbReference>
<accession>A0A1M5FN64</accession>
<proteinExistence type="predicted"/>
<dbReference type="Pfam" id="PF17948">
    <property type="entry name" value="DnaT"/>
    <property type="match status" value="1"/>
</dbReference>